<proteinExistence type="inferred from homology"/>
<evidence type="ECO:0000313" key="6">
    <source>
        <dbReference type="EMBL" id="GAK60472.1"/>
    </source>
</evidence>
<evidence type="ECO:0000256" key="4">
    <source>
        <dbReference type="SAM" id="SignalP"/>
    </source>
</evidence>
<dbReference type="eggNOG" id="COG1879">
    <property type="taxonomic scope" value="Bacteria"/>
</dbReference>
<keyword evidence="3 4" id="KW-0732">Signal</keyword>
<name>A0A081C7B7_VECG1</name>
<accession>A0A081C7B7</accession>
<protein>
    <recommendedName>
        <fullName evidence="5">Periplasmic binding protein domain-containing protein</fullName>
    </recommendedName>
</protein>
<dbReference type="Pfam" id="PF13407">
    <property type="entry name" value="Peripla_BP_4"/>
    <property type="match status" value="1"/>
</dbReference>
<evidence type="ECO:0000259" key="5">
    <source>
        <dbReference type="Pfam" id="PF13407"/>
    </source>
</evidence>
<sequence length="324" mass="35286">MKKIFCLIGLLLFVVSLANFSDAQTKTYTIAYMTPALQIPFWKDISDGIRQEADKVGAKIIDSDSRLSAATQLQNVQDLITSGVDAIIISPTDSAACPPVLELAEEAKIPVIICDIGTDSGNYVSFVISSNYGGANEAGKYMAQKMEEKGWKGGDVAVITISLARQNGRDRTQGFKDAMAEAGSNVVGLLECKDYTREESMKLAQDLITAHPNLRGIFTEHDEANLGSMLAIETSGKQDELIHVGFDGSPEAVEAIKEGKLLLAASMQQPVLMGREAFKAAWKYLNGETPEKEIVIPTILVTHENVLEVEDQLEDNVYPNELKQ</sequence>
<evidence type="ECO:0000256" key="1">
    <source>
        <dbReference type="ARBA" id="ARBA00004196"/>
    </source>
</evidence>
<comment type="similarity">
    <text evidence="2">Belongs to the bacterial solute-binding protein 2 family.</text>
</comment>
<evidence type="ECO:0000256" key="2">
    <source>
        <dbReference type="ARBA" id="ARBA00007639"/>
    </source>
</evidence>
<reference evidence="6" key="1">
    <citation type="journal article" date="2015" name="PeerJ">
        <title>First genomic representation of candidate bacterial phylum KSB3 points to enhanced environmental sensing as a trigger of wastewater bulking.</title>
        <authorList>
            <person name="Sekiguchi Y."/>
            <person name="Ohashi A."/>
            <person name="Parks D.H."/>
            <person name="Yamauchi T."/>
            <person name="Tyson G.W."/>
            <person name="Hugenholtz P."/>
        </authorList>
    </citation>
    <scope>NUCLEOTIDE SEQUENCE [LARGE SCALE GENOMIC DNA]</scope>
</reference>
<gene>
    <name evidence="6" type="ORF">U27_00369</name>
</gene>
<dbReference type="Gene3D" id="3.40.50.2300">
    <property type="match status" value="2"/>
</dbReference>
<dbReference type="PANTHER" id="PTHR46847:SF1">
    <property type="entry name" value="D-ALLOSE-BINDING PERIPLASMIC PROTEIN-RELATED"/>
    <property type="match status" value="1"/>
</dbReference>
<dbReference type="GO" id="GO:0030246">
    <property type="term" value="F:carbohydrate binding"/>
    <property type="evidence" value="ECO:0007669"/>
    <property type="project" value="UniProtKB-ARBA"/>
</dbReference>
<dbReference type="Proteomes" id="UP000030661">
    <property type="component" value="Unassembled WGS sequence"/>
</dbReference>
<feature type="signal peptide" evidence="4">
    <location>
        <begin position="1"/>
        <end position="23"/>
    </location>
</feature>
<evidence type="ECO:0000256" key="3">
    <source>
        <dbReference type="ARBA" id="ARBA00022729"/>
    </source>
</evidence>
<feature type="domain" description="Periplasmic binding protein" evidence="5">
    <location>
        <begin position="30"/>
        <end position="288"/>
    </location>
</feature>
<dbReference type="EMBL" id="DF820473">
    <property type="protein sequence ID" value="GAK60472.1"/>
    <property type="molecule type" value="Genomic_DNA"/>
</dbReference>
<feature type="chain" id="PRO_5001755644" description="Periplasmic binding protein domain-containing protein" evidence="4">
    <location>
        <begin position="24"/>
        <end position="324"/>
    </location>
</feature>
<comment type="subcellular location">
    <subcellularLocation>
        <location evidence="1">Cell envelope</location>
    </subcellularLocation>
</comment>
<dbReference type="InterPro" id="IPR028082">
    <property type="entry name" value="Peripla_BP_I"/>
</dbReference>
<dbReference type="HOGENOM" id="CLU_037628_3_3_0"/>
<dbReference type="GO" id="GO:0030313">
    <property type="term" value="C:cell envelope"/>
    <property type="evidence" value="ECO:0007669"/>
    <property type="project" value="UniProtKB-SubCell"/>
</dbReference>
<dbReference type="PANTHER" id="PTHR46847">
    <property type="entry name" value="D-ALLOSE-BINDING PERIPLASMIC PROTEIN-RELATED"/>
    <property type="match status" value="1"/>
</dbReference>
<dbReference type="SUPFAM" id="SSF53822">
    <property type="entry name" value="Periplasmic binding protein-like I"/>
    <property type="match status" value="1"/>
</dbReference>
<keyword evidence="7" id="KW-1185">Reference proteome</keyword>
<organism evidence="6">
    <name type="scientific">Vecturithrix granuli</name>
    <dbReference type="NCBI Taxonomy" id="1499967"/>
    <lineage>
        <taxon>Bacteria</taxon>
        <taxon>Candidatus Moduliflexota</taxon>
        <taxon>Candidatus Vecturitrichia</taxon>
        <taxon>Candidatus Vecturitrichales</taxon>
        <taxon>Candidatus Vecturitrichaceae</taxon>
        <taxon>Candidatus Vecturithrix</taxon>
    </lineage>
</organism>
<dbReference type="InterPro" id="IPR025997">
    <property type="entry name" value="SBP_2_dom"/>
</dbReference>
<dbReference type="STRING" id="1499967.U27_00369"/>
<dbReference type="AlphaFoldDB" id="A0A081C7B7"/>
<evidence type="ECO:0000313" key="7">
    <source>
        <dbReference type="Proteomes" id="UP000030661"/>
    </source>
</evidence>